<dbReference type="AlphaFoldDB" id="A0A6A5YSJ0"/>
<dbReference type="EMBL" id="ML977342">
    <property type="protein sequence ID" value="KAF2109427.1"/>
    <property type="molecule type" value="Genomic_DNA"/>
</dbReference>
<reference evidence="1" key="1">
    <citation type="journal article" date="2020" name="Stud. Mycol.">
        <title>101 Dothideomycetes genomes: a test case for predicting lifestyles and emergence of pathogens.</title>
        <authorList>
            <person name="Haridas S."/>
            <person name="Albert R."/>
            <person name="Binder M."/>
            <person name="Bloem J."/>
            <person name="Labutti K."/>
            <person name="Salamov A."/>
            <person name="Andreopoulos B."/>
            <person name="Baker S."/>
            <person name="Barry K."/>
            <person name="Bills G."/>
            <person name="Bluhm B."/>
            <person name="Cannon C."/>
            <person name="Castanera R."/>
            <person name="Culley D."/>
            <person name="Daum C."/>
            <person name="Ezra D."/>
            <person name="Gonzalez J."/>
            <person name="Henrissat B."/>
            <person name="Kuo A."/>
            <person name="Liang C."/>
            <person name="Lipzen A."/>
            <person name="Lutzoni F."/>
            <person name="Magnuson J."/>
            <person name="Mondo S."/>
            <person name="Nolan M."/>
            <person name="Ohm R."/>
            <person name="Pangilinan J."/>
            <person name="Park H.-J."/>
            <person name="Ramirez L."/>
            <person name="Alfaro M."/>
            <person name="Sun H."/>
            <person name="Tritt A."/>
            <person name="Yoshinaga Y."/>
            <person name="Zwiers L.-H."/>
            <person name="Turgeon B."/>
            <person name="Goodwin S."/>
            <person name="Spatafora J."/>
            <person name="Crous P."/>
            <person name="Grigoriev I."/>
        </authorList>
    </citation>
    <scope>NUCLEOTIDE SEQUENCE</scope>
    <source>
        <strain evidence="1">CBS 627.86</strain>
    </source>
</reference>
<protein>
    <recommendedName>
        <fullName evidence="3">F-box domain-containing protein</fullName>
    </recommendedName>
</protein>
<dbReference type="Proteomes" id="UP000799770">
    <property type="component" value="Unassembled WGS sequence"/>
</dbReference>
<name>A0A6A5YSJ0_9PLEO</name>
<keyword evidence="2" id="KW-1185">Reference proteome</keyword>
<accession>A0A6A5YSJ0</accession>
<evidence type="ECO:0000313" key="2">
    <source>
        <dbReference type="Proteomes" id="UP000799770"/>
    </source>
</evidence>
<evidence type="ECO:0000313" key="1">
    <source>
        <dbReference type="EMBL" id="KAF2109427.1"/>
    </source>
</evidence>
<gene>
    <name evidence="1" type="ORF">BDV96DRAFT_651863</name>
</gene>
<organism evidence="1 2">
    <name type="scientific">Lophiotrema nucula</name>
    <dbReference type="NCBI Taxonomy" id="690887"/>
    <lineage>
        <taxon>Eukaryota</taxon>
        <taxon>Fungi</taxon>
        <taxon>Dikarya</taxon>
        <taxon>Ascomycota</taxon>
        <taxon>Pezizomycotina</taxon>
        <taxon>Dothideomycetes</taxon>
        <taxon>Pleosporomycetidae</taxon>
        <taxon>Pleosporales</taxon>
        <taxon>Lophiotremataceae</taxon>
        <taxon>Lophiotrema</taxon>
    </lineage>
</organism>
<proteinExistence type="predicted"/>
<evidence type="ECO:0008006" key="3">
    <source>
        <dbReference type="Google" id="ProtNLM"/>
    </source>
</evidence>
<sequence length="407" mass="45564">MATLNTLPEELIDRTIQLCVEGDSVTTLASLSLVSKKFHRITEPYLYSRITVKLFRLWGHIARTNMHSVLCSFTARPHFAEHLRMLTVIVDEKSEWEAIDLHRIIPSIMRVISMAPNIQVLRTPGYGCDSSMFGAFVAAVASLPDLNDLDLNLQGDISIFSLLPILSKQAIEVLAIRRASLRTSRKQNKEQLLPWTGLKLPVKHLLLDLLTQSKAKLEIFANSCAGLVSLDMLEENLGPLTDGSLFLREQLQAFQQPLKSGTVRRVDLRVYDGDLVFRVQDKNNPDSSYTPWPVNLTASNIFVLSDRLARSNASFALALRQIHNMFPGGLSYSNEIIADGLDLSAQIVEHLPMPVLVAIFTFGHIEKNDMDIIRAATEGHGIDVEYKAHTRAWNNSESPLELVFVPE</sequence>